<dbReference type="Gene3D" id="3.30.1330.30">
    <property type="match status" value="1"/>
</dbReference>
<protein>
    <recommendedName>
        <fullName evidence="4">Peptide chain release factor 1</fullName>
    </recommendedName>
</protein>
<dbReference type="EMBL" id="BCSZ01000080">
    <property type="protein sequence ID" value="GAT06560.1"/>
    <property type="molecule type" value="Genomic_DNA"/>
</dbReference>
<reference evidence="3" key="2">
    <citation type="submission" date="2016-02" db="EMBL/GenBank/DDBJ databases">
        <title>Draft genome sequence of five rapidly growing Mycobacterium species.</title>
        <authorList>
            <person name="Katahira K."/>
            <person name="Gotou Y."/>
            <person name="Iida K."/>
            <person name="Ogura Y."/>
            <person name="Hayashi T."/>
        </authorList>
    </citation>
    <scope>NUCLEOTIDE SEQUENCE [LARGE SCALE GENOMIC DNA]</scope>
    <source>
        <strain evidence="3">JCM6368</strain>
    </source>
</reference>
<evidence type="ECO:0000256" key="1">
    <source>
        <dbReference type="SAM" id="MobiDB-lite"/>
    </source>
</evidence>
<comment type="caution">
    <text evidence="2">The sequence shown here is derived from an EMBL/GenBank/DDBJ whole genome shotgun (WGS) entry which is preliminary data.</text>
</comment>
<accession>A0A100WY66</accession>
<organism evidence="2 3">
    <name type="scientific">Mycolicibacterium fortuitum subsp. acetamidolyticum</name>
    <dbReference type="NCBI Taxonomy" id="144550"/>
    <lineage>
        <taxon>Bacteria</taxon>
        <taxon>Bacillati</taxon>
        <taxon>Actinomycetota</taxon>
        <taxon>Actinomycetes</taxon>
        <taxon>Mycobacteriales</taxon>
        <taxon>Mycobacteriaceae</taxon>
        <taxon>Mycolicibacterium</taxon>
    </lineage>
</organism>
<dbReference type="Pfam" id="PF18844">
    <property type="entry name" value="baeRF_family2"/>
    <property type="match status" value="1"/>
</dbReference>
<sequence>MGPEGLSGPRPGTPKREPNQTDGGIMHSERFQTLLTSQGPYGSIYFDDSHDTADAATATELKWRGLHDELERQGAGTDLLRRLELAITAQSPTVGRGSRVLVANAEGVLVDQHLSAGAGTLHARVSELPYIVPALDADAERPGHLVVVVDHSGADLEFHQGQAGGGSVVTTTVEGGSFPVHKAGRADTPGYGDPQQHTEESRTKNIRTVADRVTAIVDDEKPEVVFVVGEVRSRNDLVAVLPERAAKLTVHLQVGARNSGFDPEVLHDAVDGWLIQHHRDSTEAVAQDFSAEIHRGEGLATQGLPGVCAALRAGAVDTLLVGDMGSATVVSSDDLDTVAPNPDVLSELGVAPTRILRADAALPMVAISTGADLVRMPDGYSATDGVGALLRYAPRQPAAIT</sequence>
<feature type="region of interest" description="Disordered" evidence="1">
    <location>
        <begin position="178"/>
        <end position="202"/>
    </location>
</feature>
<evidence type="ECO:0008006" key="4">
    <source>
        <dbReference type="Google" id="ProtNLM"/>
    </source>
</evidence>
<evidence type="ECO:0000313" key="2">
    <source>
        <dbReference type="EMBL" id="GAT06560.1"/>
    </source>
</evidence>
<proteinExistence type="predicted"/>
<dbReference type="InterPro" id="IPR040701">
    <property type="entry name" value="Bact_RF_family2"/>
</dbReference>
<dbReference type="Proteomes" id="UP000069705">
    <property type="component" value="Unassembled WGS sequence"/>
</dbReference>
<name>A0A100WY66_MYCFO</name>
<gene>
    <name evidence="2" type="ORF">RMCFA_6671</name>
</gene>
<evidence type="ECO:0000313" key="3">
    <source>
        <dbReference type="Proteomes" id="UP000069705"/>
    </source>
</evidence>
<dbReference type="AlphaFoldDB" id="A0A100WY66"/>
<dbReference type="InterPro" id="IPR029064">
    <property type="entry name" value="Ribosomal_eL30-like_sf"/>
</dbReference>
<reference evidence="2 3" key="1">
    <citation type="journal article" date="2016" name="Genome Announc.">
        <title>Draft Genome Sequences of Five Rapidly Growing Mycobacterium Species, M. thermoresistibile, M. fortuitum subsp. acetamidolyticum, M. canariasense, M. brisbanense, and M. novocastrense.</title>
        <authorList>
            <person name="Katahira K."/>
            <person name="Ogura Y."/>
            <person name="Gotoh Y."/>
            <person name="Hayashi T."/>
        </authorList>
    </citation>
    <scope>NUCLEOTIDE SEQUENCE [LARGE SCALE GENOMIC DNA]</scope>
    <source>
        <strain evidence="2 3">JCM6368</strain>
    </source>
</reference>
<feature type="region of interest" description="Disordered" evidence="1">
    <location>
        <begin position="1"/>
        <end position="24"/>
    </location>
</feature>